<dbReference type="EMBL" id="PDKK01000011">
    <property type="protein sequence ID" value="RXK04050.1"/>
    <property type="molecule type" value="Genomic_DNA"/>
</dbReference>
<organism evidence="8 9">
    <name type="scientific">Halarcobacter ebronensis</name>
    <dbReference type="NCBI Taxonomy" id="1462615"/>
    <lineage>
        <taxon>Bacteria</taxon>
        <taxon>Pseudomonadati</taxon>
        <taxon>Campylobacterota</taxon>
        <taxon>Epsilonproteobacteria</taxon>
        <taxon>Campylobacterales</taxon>
        <taxon>Arcobacteraceae</taxon>
        <taxon>Halarcobacter</taxon>
    </lineage>
</organism>
<evidence type="ECO:0000256" key="7">
    <source>
        <dbReference type="SAM" id="Phobius"/>
    </source>
</evidence>
<feature type="transmembrane region" description="Helical" evidence="7">
    <location>
        <begin position="52"/>
        <end position="74"/>
    </location>
</feature>
<evidence type="ECO:0000256" key="3">
    <source>
        <dbReference type="ARBA" id="ARBA00022475"/>
    </source>
</evidence>
<proteinExistence type="inferred from homology"/>
<dbReference type="Proteomes" id="UP000289758">
    <property type="component" value="Unassembled WGS sequence"/>
</dbReference>
<reference evidence="8 9" key="1">
    <citation type="submission" date="2017-10" db="EMBL/GenBank/DDBJ databases">
        <title>Genomics of the genus Arcobacter.</title>
        <authorList>
            <person name="Perez-Cataluna A."/>
            <person name="Figueras M.J."/>
        </authorList>
    </citation>
    <scope>NUCLEOTIDE SEQUENCE [LARGE SCALE GENOMIC DNA]</scope>
    <source>
        <strain evidence="8 9">CECT 8441</strain>
    </source>
</reference>
<feature type="transmembrane region" description="Helical" evidence="7">
    <location>
        <begin position="259"/>
        <end position="281"/>
    </location>
</feature>
<feature type="transmembrane region" description="Helical" evidence="7">
    <location>
        <begin position="180"/>
        <end position="206"/>
    </location>
</feature>
<dbReference type="OrthoDB" id="9770315at2"/>
<evidence type="ECO:0000256" key="1">
    <source>
        <dbReference type="ARBA" id="ARBA00004651"/>
    </source>
</evidence>
<accession>A0A4Q1AJ16</accession>
<evidence type="ECO:0000256" key="4">
    <source>
        <dbReference type="ARBA" id="ARBA00022692"/>
    </source>
</evidence>
<evidence type="ECO:0000313" key="8">
    <source>
        <dbReference type="EMBL" id="RXK04050.1"/>
    </source>
</evidence>
<dbReference type="InterPro" id="IPR005524">
    <property type="entry name" value="DUF318"/>
</dbReference>
<comment type="caution">
    <text evidence="8">The sequence shown here is derived from an EMBL/GenBank/DDBJ whole genome shotgun (WGS) entry which is preliminary data.</text>
</comment>
<feature type="transmembrane region" description="Helical" evidence="7">
    <location>
        <begin position="226"/>
        <end position="252"/>
    </location>
</feature>
<dbReference type="NCBIfam" id="NF033936">
    <property type="entry name" value="CuZnOut_SO0444"/>
    <property type="match status" value="1"/>
</dbReference>
<dbReference type="RefSeq" id="WP_129087814.1">
    <property type="nucleotide sequence ID" value="NZ_CP053836.1"/>
</dbReference>
<name>A0A4Q1AJ16_9BACT</name>
<dbReference type="AlphaFoldDB" id="A0A4Q1AJ16"/>
<keyword evidence="4 7" id="KW-0812">Transmembrane</keyword>
<keyword evidence="5 7" id="KW-1133">Transmembrane helix</keyword>
<dbReference type="GO" id="GO:0005886">
    <property type="term" value="C:plasma membrane"/>
    <property type="evidence" value="ECO:0007669"/>
    <property type="project" value="UniProtKB-SubCell"/>
</dbReference>
<feature type="transmembrane region" description="Helical" evidence="7">
    <location>
        <begin position="326"/>
        <end position="344"/>
    </location>
</feature>
<dbReference type="InterPro" id="IPR052923">
    <property type="entry name" value="UPF0718"/>
</dbReference>
<feature type="transmembrane region" description="Helical" evidence="7">
    <location>
        <begin position="86"/>
        <end position="109"/>
    </location>
</feature>
<feature type="transmembrane region" description="Helical" evidence="7">
    <location>
        <begin position="287"/>
        <end position="305"/>
    </location>
</feature>
<feature type="transmembrane region" description="Helical" evidence="7">
    <location>
        <begin position="115"/>
        <end position="135"/>
    </location>
</feature>
<evidence type="ECO:0000256" key="2">
    <source>
        <dbReference type="ARBA" id="ARBA00006386"/>
    </source>
</evidence>
<gene>
    <name evidence="8" type="ORF">CRV07_11515</name>
</gene>
<feature type="transmembrane region" description="Helical" evidence="7">
    <location>
        <begin position="12"/>
        <end position="32"/>
    </location>
</feature>
<dbReference type="Pfam" id="PF03773">
    <property type="entry name" value="ArsP_1"/>
    <property type="match status" value="1"/>
</dbReference>
<evidence type="ECO:0008006" key="10">
    <source>
        <dbReference type="Google" id="ProtNLM"/>
    </source>
</evidence>
<keyword evidence="3" id="KW-1003">Cell membrane</keyword>
<comment type="subcellular location">
    <subcellularLocation>
        <location evidence="1">Cell membrane</location>
        <topology evidence="1">Multi-pass membrane protein</topology>
    </subcellularLocation>
</comment>
<keyword evidence="9" id="KW-1185">Reference proteome</keyword>
<evidence type="ECO:0000313" key="9">
    <source>
        <dbReference type="Proteomes" id="UP000289758"/>
    </source>
</evidence>
<evidence type="ECO:0000256" key="5">
    <source>
        <dbReference type="ARBA" id="ARBA00022989"/>
    </source>
</evidence>
<comment type="similarity">
    <text evidence="2">Belongs to the UPF0718 family.</text>
</comment>
<protein>
    <recommendedName>
        <fullName evidence="10">Permease</fullName>
    </recommendedName>
</protein>
<sequence>MLYIEKFLSNFFLLIDAMSLYIMVGLLIAGILKQLIPDNFISKNLGTGSTSSVIKATLFGIPLPVCSCSVIPIAQGLKKEGASKGAVQSFLISTPITGVDSILATFSFFGLFFTIFRVVSSVIIAICVGLIQNFFDKKEEIKIVKPLFSTAPIQKEQSSSCCSSSCGCSEKSKSFSIKGVFTYAYVTLFSDMVKALFVGLILGALFTTFVPREYSSLLFENQVLTYFVILLIAIPLYTCATASLPIAAALMIQGMSAGAAFIFLTAGPATSAVTMSVIFKMLGKKSLIIYVSTIAVLSVVFGVLFDTFLGTVELLNISSSEENYSIFSRISSIIMLLLIFYYLLKPLFNKKESCCSGEKSSCCS</sequence>
<keyword evidence="6 7" id="KW-0472">Membrane</keyword>
<dbReference type="PANTHER" id="PTHR34184:SF4">
    <property type="entry name" value="UPF0718 PROTEIN YCGR"/>
    <property type="match status" value="1"/>
</dbReference>
<dbReference type="PANTHER" id="PTHR34184">
    <property type="entry name" value="UPF0718 PROTEIN YCGR"/>
    <property type="match status" value="1"/>
</dbReference>
<evidence type="ECO:0000256" key="6">
    <source>
        <dbReference type="ARBA" id="ARBA00023136"/>
    </source>
</evidence>